<accession>A0A1G6DK56</accession>
<dbReference type="PANTHER" id="PTHR12128:SF66">
    <property type="entry name" value="4-HYDROXY-2-OXOGLUTARATE ALDOLASE, MITOCHONDRIAL"/>
    <property type="match status" value="1"/>
</dbReference>
<dbReference type="Proteomes" id="UP000199071">
    <property type="component" value="Unassembled WGS sequence"/>
</dbReference>
<evidence type="ECO:0000313" key="4">
    <source>
        <dbReference type="EMBL" id="SDB45215.1"/>
    </source>
</evidence>
<dbReference type="SMART" id="SM01130">
    <property type="entry name" value="DHDPS"/>
    <property type="match status" value="1"/>
</dbReference>
<dbReference type="RefSeq" id="WP_090878256.1">
    <property type="nucleotide sequence ID" value="NZ_FMXQ01000007.1"/>
</dbReference>
<organism evidence="4 5">
    <name type="scientific">Bauldia litoralis</name>
    <dbReference type="NCBI Taxonomy" id="665467"/>
    <lineage>
        <taxon>Bacteria</taxon>
        <taxon>Pseudomonadati</taxon>
        <taxon>Pseudomonadota</taxon>
        <taxon>Alphaproteobacteria</taxon>
        <taxon>Hyphomicrobiales</taxon>
        <taxon>Kaistiaceae</taxon>
        <taxon>Bauldia</taxon>
    </lineage>
</organism>
<dbReference type="GO" id="GO:0008840">
    <property type="term" value="F:4-hydroxy-tetrahydrodipicolinate synthase activity"/>
    <property type="evidence" value="ECO:0007669"/>
    <property type="project" value="TreeGrafter"/>
</dbReference>
<comment type="similarity">
    <text evidence="1 3">Belongs to the DapA family.</text>
</comment>
<dbReference type="InterPro" id="IPR013785">
    <property type="entry name" value="Aldolase_TIM"/>
</dbReference>
<dbReference type="STRING" id="665467.SAMN02982931_03484"/>
<name>A0A1G6DK56_9HYPH</name>
<proteinExistence type="inferred from homology"/>
<dbReference type="PANTHER" id="PTHR12128">
    <property type="entry name" value="DIHYDRODIPICOLINATE SYNTHASE"/>
    <property type="match status" value="1"/>
</dbReference>
<evidence type="ECO:0000256" key="3">
    <source>
        <dbReference type="PIRNR" id="PIRNR001365"/>
    </source>
</evidence>
<evidence type="ECO:0000313" key="5">
    <source>
        <dbReference type="Proteomes" id="UP000199071"/>
    </source>
</evidence>
<sequence length="316" mass="34081">MAINPLSGIVSAPMLPFNPDFTIDWESYRPYVGWIAEQKPTAIAINMDASEGPSLSRDEQIAVLKATVEVVAGACPVFSGLIAGYTADAVEWGNTLKAAGAEGLAAFPPFPTFLGNPVPSEMIYQYHKALADGIGLPLVAFQFPKAFGPDYPPEVLERLAGIPEIIGLKEASFDVAKTIETIDAVAKLPRKIGIMTGSDTFIFEAMLMGCDGALIGFAGTATDELIAMQRAAATGDFATGKEIWDRLGPLARYCWRPPIRDYRPRMKEVLVMQGHFKSAAVRPPQLPVDDAERRELRRLAEQAGLIGEGAQRTAAE</sequence>
<dbReference type="Pfam" id="PF00701">
    <property type="entry name" value="DHDPS"/>
    <property type="match status" value="1"/>
</dbReference>
<keyword evidence="5" id="KW-1185">Reference proteome</keyword>
<dbReference type="EMBL" id="FMXQ01000007">
    <property type="protein sequence ID" value="SDB45215.1"/>
    <property type="molecule type" value="Genomic_DNA"/>
</dbReference>
<evidence type="ECO:0000256" key="2">
    <source>
        <dbReference type="ARBA" id="ARBA00023239"/>
    </source>
</evidence>
<keyword evidence="2 3" id="KW-0456">Lyase</keyword>
<dbReference type="InterPro" id="IPR002220">
    <property type="entry name" value="DapA-like"/>
</dbReference>
<dbReference type="SUPFAM" id="SSF51569">
    <property type="entry name" value="Aldolase"/>
    <property type="match status" value="1"/>
</dbReference>
<protein>
    <submittedName>
        <fullName evidence="4">4-hydroxy-tetrahydrodipicolinate synthase</fullName>
    </submittedName>
</protein>
<dbReference type="Gene3D" id="3.20.20.70">
    <property type="entry name" value="Aldolase class I"/>
    <property type="match status" value="1"/>
</dbReference>
<reference evidence="4 5" key="1">
    <citation type="submission" date="2016-10" db="EMBL/GenBank/DDBJ databases">
        <authorList>
            <person name="de Groot N.N."/>
        </authorList>
    </citation>
    <scope>NUCLEOTIDE SEQUENCE [LARGE SCALE GENOMIC DNA]</scope>
    <source>
        <strain evidence="4 5">ATCC 35022</strain>
    </source>
</reference>
<dbReference type="CDD" id="cd00408">
    <property type="entry name" value="DHDPS-like"/>
    <property type="match status" value="1"/>
</dbReference>
<gene>
    <name evidence="4" type="ORF">SAMN02982931_03484</name>
</gene>
<dbReference type="OrthoDB" id="199953at2"/>
<dbReference type="PIRSF" id="PIRSF001365">
    <property type="entry name" value="DHDPS"/>
    <property type="match status" value="1"/>
</dbReference>
<dbReference type="AlphaFoldDB" id="A0A1G6DK56"/>
<evidence type="ECO:0000256" key="1">
    <source>
        <dbReference type="ARBA" id="ARBA00007592"/>
    </source>
</evidence>